<dbReference type="Proteomes" id="UP001153365">
    <property type="component" value="Unassembled WGS sequence"/>
</dbReference>
<accession>A0AAV0B7C3</accession>
<keyword evidence="2" id="KW-1185">Reference proteome</keyword>
<reference evidence="1" key="1">
    <citation type="submission" date="2022-06" db="EMBL/GenBank/DDBJ databases">
        <authorList>
            <consortium name="SYNGENTA / RWTH Aachen University"/>
        </authorList>
    </citation>
    <scope>NUCLEOTIDE SEQUENCE</scope>
</reference>
<sequence>MVLHTTVKADKAPTTPGLQQCSPDAIGHASLSKPTITPVKAPPHKISMFTKPTPMYTPHTPIQKLQPLNLPGQLSVGIGLCRKSSATAALPFSTGFLPMGIPTSYSIIPPRPLSPQYGSNFHTPSIAVNISIMSIIQTSEVS</sequence>
<organism evidence="1 2">
    <name type="scientific">Phakopsora pachyrhizi</name>
    <name type="common">Asian soybean rust disease fungus</name>
    <dbReference type="NCBI Taxonomy" id="170000"/>
    <lineage>
        <taxon>Eukaryota</taxon>
        <taxon>Fungi</taxon>
        <taxon>Dikarya</taxon>
        <taxon>Basidiomycota</taxon>
        <taxon>Pucciniomycotina</taxon>
        <taxon>Pucciniomycetes</taxon>
        <taxon>Pucciniales</taxon>
        <taxon>Phakopsoraceae</taxon>
        <taxon>Phakopsora</taxon>
    </lineage>
</organism>
<evidence type="ECO:0000313" key="1">
    <source>
        <dbReference type="EMBL" id="CAH7677686.1"/>
    </source>
</evidence>
<gene>
    <name evidence="1" type="ORF">PPACK8108_LOCUS12869</name>
</gene>
<name>A0AAV0B7C3_PHAPC</name>
<dbReference type="EMBL" id="CALTRL010003149">
    <property type="protein sequence ID" value="CAH7677686.1"/>
    <property type="molecule type" value="Genomic_DNA"/>
</dbReference>
<dbReference type="AlphaFoldDB" id="A0AAV0B7C3"/>
<protein>
    <submittedName>
        <fullName evidence="1">Uncharacterized protein</fullName>
    </submittedName>
</protein>
<evidence type="ECO:0000313" key="2">
    <source>
        <dbReference type="Proteomes" id="UP001153365"/>
    </source>
</evidence>
<proteinExistence type="predicted"/>
<comment type="caution">
    <text evidence="1">The sequence shown here is derived from an EMBL/GenBank/DDBJ whole genome shotgun (WGS) entry which is preliminary data.</text>
</comment>